<dbReference type="Pfam" id="PF05787">
    <property type="entry name" value="PhoX"/>
    <property type="match status" value="1"/>
</dbReference>
<proteinExistence type="predicted"/>
<dbReference type="PANTHER" id="PTHR35399:SF2">
    <property type="entry name" value="DUF839 DOMAIN-CONTAINING PROTEIN"/>
    <property type="match status" value="1"/>
</dbReference>
<accession>A0ABV2Q9H4</accession>
<dbReference type="RefSeq" id="WP_354444260.1">
    <property type="nucleotide sequence ID" value="NZ_JBEPSH010000005.1"/>
</dbReference>
<gene>
    <name evidence="1" type="ORF">ABIE13_002790</name>
</gene>
<dbReference type="PANTHER" id="PTHR35399">
    <property type="entry name" value="SLR8030 PROTEIN"/>
    <property type="match status" value="1"/>
</dbReference>
<dbReference type="Proteomes" id="UP001549320">
    <property type="component" value="Unassembled WGS sequence"/>
</dbReference>
<organism evidence="1 2">
    <name type="scientific">Ottowia thiooxydans</name>
    <dbReference type="NCBI Taxonomy" id="219182"/>
    <lineage>
        <taxon>Bacteria</taxon>
        <taxon>Pseudomonadati</taxon>
        <taxon>Pseudomonadota</taxon>
        <taxon>Betaproteobacteria</taxon>
        <taxon>Burkholderiales</taxon>
        <taxon>Comamonadaceae</taxon>
        <taxon>Ottowia</taxon>
    </lineage>
</organism>
<dbReference type="EMBL" id="JBEPSH010000005">
    <property type="protein sequence ID" value="MET4577679.1"/>
    <property type="molecule type" value="Genomic_DNA"/>
</dbReference>
<comment type="caution">
    <text evidence="1">The sequence shown here is derived from an EMBL/GenBank/DDBJ whole genome shotgun (WGS) entry which is preliminary data.</text>
</comment>
<protein>
    <submittedName>
        <fullName evidence="1">Secreted PhoX family phosphatase</fullName>
    </submittedName>
</protein>
<evidence type="ECO:0000313" key="1">
    <source>
        <dbReference type="EMBL" id="MET4577679.1"/>
    </source>
</evidence>
<evidence type="ECO:0000313" key="2">
    <source>
        <dbReference type="Proteomes" id="UP001549320"/>
    </source>
</evidence>
<reference evidence="1 2" key="1">
    <citation type="submission" date="2024-06" db="EMBL/GenBank/DDBJ databases">
        <title>Sorghum-associated microbial communities from plants grown in Nebraska, USA.</title>
        <authorList>
            <person name="Schachtman D."/>
        </authorList>
    </citation>
    <scope>NUCLEOTIDE SEQUENCE [LARGE SCALE GENOMIC DNA]</scope>
    <source>
        <strain evidence="1 2">2709</strain>
    </source>
</reference>
<sequence>MSKHITSNAVSNASGNEPFSSILEKTLSRRTLARGGLGAALAVLSGVSLSACGGGGDDDTPTPDPKLTLGFQSLPVSMTDGCVVPAGYIAHVLAPWGTPFDDNAAPWDRGGNNSSNDLLHSAGMHHDGMHYFPLEGSSTEGLLAINYEYIDEKALHPNGPTTVDGKRPAEEVRKEINAHGAGVIHIRKADGKWNVVKNSRYNRRFTSATPMSLAGPLRGTASVITPYSPNGTLVRGTNNNCGNGFTPWGTYLTAEENWYACFVNKAPAADRPKSQVRMEIPSTSGRYKWETAAGDATEVQGEFARFDITPTGADATQDWRNEANAFGYLVEIDPYDPTSIATKRTALGRFSHEGANYANPVAGKPLAFYSGDDKRFEYIYRFVSEAVWDPSDANRTNRLAVGAKYMDKGTLYVARFGADGSGEWLPLNESAKGKDGRTLLEEFGSLEAILLNTRGAADFVGATPMDRPEWTMTHPVNGDVYVTLTNNTSRNAAAGTNAPNPRLNNANGHIVRWHDEPNSNKFRWDIFVFGSSAGAAADVNRSGLTAANQFASPDGLGIDPRGIMWILTDNGIDGGRNNDVAKTTNDQILAVIPGALADSTGVGPAINKDNQSDLRRFFVGPNEAEITGFAFTPDLKSVFVNIQHPVNWPAYDTEDATKANAGDKVRPRSSTVVIQKADGSAIGV</sequence>
<keyword evidence="2" id="KW-1185">Reference proteome</keyword>
<dbReference type="InterPro" id="IPR008557">
    <property type="entry name" value="PhoX"/>
</dbReference>
<name>A0ABV2Q9H4_9BURK</name>